<gene>
    <name evidence="1" type="ORF">C9J47_22330</name>
</gene>
<evidence type="ECO:0008006" key="3">
    <source>
        <dbReference type="Google" id="ProtNLM"/>
    </source>
</evidence>
<accession>A0A2T3L3C1</accession>
<comment type="caution">
    <text evidence="1">The sequence shown here is derived from an EMBL/GenBank/DDBJ whole genome shotgun (WGS) entry which is preliminary data.</text>
</comment>
<dbReference type="Proteomes" id="UP000241803">
    <property type="component" value="Unassembled WGS sequence"/>
</dbReference>
<proteinExistence type="predicted"/>
<evidence type="ECO:0000313" key="1">
    <source>
        <dbReference type="EMBL" id="PSV43608.1"/>
    </source>
</evidence>
<protein>
    <recommendedName>
        <fullName evidence="3">DUF3987 domain-containing protein</fullName>
    </recommendedName>
</protein>
<name>A0A2T3L3C1_9GAMM</name>
<dbReference type="AlphaFoldDB" id="A0A2T3L3C1"/>
<keyword evidence="2" id="KW-1185">Reference proteome</keyword>
<evidence type="ECO:0000313" key="2">
    <source>
        <dbReference type="Proteomes" id="UP000241803"/>
    </source>
</evidence>
<reference evidence="1 2" key="1">
    <citation type="submission" date="2018-03" db="EMBL/GenBank/DDBJ databases">
        <title>Whole genome sequencing of Histamine producing bacteria.</title>
        <authorList>
            <person name="Butler K."/>
        </authorList>
    </citation>
    <scope>NUCLEOTIDE SEQUENCE [LARGE SCALE GENOMIC DNA]</scope>
    <source>
        <strain evidence="1 2">ATCC 19614</strain>
    </source>
</reference>
<sequence length="471" mass="51636">MTETELLKTMPDGIVRRMVLDMLAGAPRRQPMLSMGAALSTVGTLVAGWLRTPRGLNPSMIVVMVADTAAGKGHPLGYSKAVLKHAFGGSSVHGRIRSGMEMLRTAVKNKGRLIYVYDECQTLFSTIGAAKAEAYQSEIGRQLLILSTSDSIDLSDDDRDEAITKLAKLSAKAKKGLDASDERERLDAEIEHSNALEGIDWIKNGCEGVTLSFLGCTQHDNASTIVNDSSMKSGQVGRIVFAFSPKKTPELCSSIVVREPNTDILQKATSIKLNDLPPLRYSHDGEKAIREVISHYDKIIDDVPIMKAVNGRMFENVEKIASLLSLDTGVIEASAVEWAHSYLKNGSEVIAAELMVSEIYEGDGKVDPLEENDLIARRINAELKKSSGFSPVSKVLQSVLRPKDVRLIAKRWEKKKPTFEAQNEMLKTPFNRGEWSSVGLGEFLIRAMFDRGLIKWNPSTTGRGFGRVSGV</sequence>
<dbReference type="RefSeq" id="WP_107255480.1">
    <property type="nucleotide sequence ID" value="NZ_PYOC01000012.1"/>
</dbReference>
<dbReference type="EMBL" id="PYOC01000012">
    <property type="protein sequence ID" value="PSV43608.1"/>
    <property type="molecule type" value="Genomic_DNA"/>
</dbReference>
<organism evidence="1 2">
    <name type="scientific">Photobacterium indicum</name>
    <dbReference type="NCBI Taxonomy" id="81447"/>
    <lineage>
        <taxon>Bacteria</taxon>
        <taxon>Pseudomonadati</taxon>
        <taxon>Pseudomonadota</taxon>
        <taxon>Gammaproteobacteria</taxon>
        <taxon>Vibrionales</taxon>
        <taxon>Vibrionaceae</taxon>
        <taxon>Photobacterium</taxon>
    </lineage>
</organism>